<dbReference type="EMBL" id="CP026606">
    <property type="protein sequence ID" value="AVB75867.1"/>
    <property type="molecule type" value="Genomic_DNA"/>
</dbReference>
<protein>
    <submittedName>
        <fullName evidence="2">CGGC domain protein</fullName>
    </submittedName>
    <submittedName>
        <fullName evidence="3">Putative metal-binding protein</fullName>
    </submittedName>
</protein>
<dbReference type="GeneID" id="36101543"/>
<accession>A0A2L1C948</accession>
<dbReference type="KEGG" id="mmad:MMJJ_04500"/>
<evidence type="ECO:0000313" key="2">
    <source>
        <dbReference type="EMBL" id="AVB75867.1"/>
    </source>
</evidence>
<dbReference type="InterPro" id="IPR014925">
    <property type="entry name" value="CGGC_dom"/>
</dbReference>
<reference evidence="4" key="1">
    <citation type="journal article" date="2018" name="Genome Announc.">
        <title>Complete Genome Sequence of the Methanococcus maripaludis Type Strain JJ (DSM 2067), a Model for Selenoprotein Synthesis in Archaea.</title>
        <authorList>
            <person name="Poehlein A."/>
            <person name="Heym D."/>
            <person name="Quitzke V."/>
            <person name="Fersch J."/>
            <person name="Daniel R."/>
            <person name="Rother M."/>
        </authorList>
    </citation>
    <scope>NUCLEOTIDE SEQUENCE [LARGE SCALE GENOMIC DNA]</scope>
    <source>
        <strain evidence="4">DSM 2067</strain>
    </source>
</reference>
<evidence type="ECO:0000259" key="1">
    <source>
        <dbReference type="SMART" id="SM01078"/>
    </source>
</evidence>
<dbReference type="SMART" id="SM01078">
    <property type="entry name" value="CGGC"/>
    <property type="match status" value="1"/>
</dbReference>
<gene>
    <name evidence="3" type="ORF">HNP94_001284</name>
    <name evidence="2" type="ORF">MMJJ_04500</name>
</gene>
<reference evidence="2" key="2">
    <citation type="submission" date="2018-02" db="EMBL/GenBank/DDBJ databases">
        <title>Complete genome sequence of the Methanococcus maripaludis type strain JJ (DSM 2067), a model for selenoprotein synthesis in Archaea.</title>
        <authorList>
            <person name="Poehlein A."/>
            <person name="Heym D."/>
            <person name="Quitzke V."/>
            <person name="Fersch J."/>
            <person name="Daniel R."/>
            <person name="Rother M."/>
        </authorList>
    </citation>
    <scope>NUCLEOTIDE SEQUENCE [LARGE SCALE GENOMIC DNA]</scope>
    <source>
        <strain evidence="2">DSM 2067</strain>
    </source>
</reference>
<dbReference type="Proteomes" id="UP000239462">
    <property type="component" value="Chromosome"/>
</dbReference>
<sequence>MKTKYVVIIQCDMAKNRCSGMRCTNAFYEKTDAFKNYDNDTKYISFTCGGCSGKLVSSKLANFSNWLKKYEDIEKDEVKIHLSSCMSTDNSHYDRCPNIDYIKQIINKKGYKNILEGSIFSKKSEKLREEGIYKKYQ</sequence>
<dbReference type="Proteomes" id="UP000567099">
    <property type="component" value="Unassembled WGS sequence"/>
</dbReference>
<dbReference type="RefSeq" id="WP_104837490.1">
    <property type="nucleotide sequence ID" value="NZ_CP026606.1"/>
</dbReference>
<reference evidence="3 5" key="3">
    <citation type="submission" date="2020-07" db="EMBL/GenBank/DDBJ databases">
        <title>Genomic Encyclopedia of Type Strains, Phase IV (KMG-V): Genome sequencing to study the core and pangenomes of soil and plant-associated prokaryotes.</title>
        <authorList>
            <person name="Whitman W."/>
        </authorList>
    </citation>
    <scope>NUCLEOTIDE SEQUENCE [LARGE SCALE GENOMIC DNA]</scope>
    <source>
        <strain evidence="3 5">C13</strain>
    </source>
</reference>
<organism evidence="2 4">
    <name type="scientific">Methanococcus maripaludis</name>
    <name type="common">Methanococcus deltae</name>
    <dbReference type="NCBI Taxonomy" id="39152"/>
    <lineage>
        <taxon>Archaea</taxon>
        <taxon>Methanobacteriati</taxon>
        <taxon>Methanobacteriota</taxon>
        <taxon>Methanomada group</taxon>
        <taxon>Methanococci</taxon>
        <taxon>Methanococcales</taxon>
        <taxon>Methanococcaceae</taxon>
        <taxon>Methanococcus</taxon>
    </lineage>
</organism>
<dbReference type="EMBL" id="JACDUO010000001">
    <property type="protein sequence ID" value="MBA2864284.1"/>
    <property type="molecule type" value="Genomic_DNA"/>
</dbReference>
<evidence type="ECO:0000313" key="5">
    <source>
        <dbReference type="Proteomes" id="UP000567099"/>
    </source>
</evidence>
<name>A0A2L1C948_METMI</name>
<evidence type="ECO:0000313" key="3">
    <source>
        <dbReference type="EMBL" id="MBA2864284.1"/>
    </source>
</evidence>
<proteinExistence type="predicted"/>
<evidence type="ECO:0000313" key="4">
    <source>
        <dbReference type="Proteomes" id="UP000239462"/>
    </source>
</evidence>
<dbReference type="AlphaFoldDB" id="A0A2L1C948"/>
<dbReference type="Pfam" id="PF08821">
    <property type="entry name" value="CGGC"/>
    <property type="match status" value="1"/>
</dbReference>
<feature type="domain" description="CGGC" evidence="1">
    <location>
        <begin position="5"/>
        <end position="119"/>
    </location>
</feature>